<organism evidence="1 2">
    <name type="scientific">Dibothriocephalus latus</name>
    <name type="common">Fish tapeworm</name>
    <name type="synonym">Diphyllobothrium latum</name>
    <dbReference type="NCBI Taxonomy" id="60516"/>
    <lineage>
        <taxon>Eukaryota</taxon>
        <taxon>Metazoa</taxon>
        <taxon>Spiralia</taxon>
        <taxon>Lophotrochozoa</taxon>
        <taxon>Platyhelminthes</taxon>
        <taxon>Cestoda</taxon>
        <taxon>Eucestoda</taxon>
        <taxon>Diphyllobothriidea</taxon>
        <taxon>Diphyllobothriidae</taxon>
        <taxon>Dibothriocephalus</taxon>
    </lineage>
</organism>
<evidence type="ECO:0008006" key="3">
    <source>
        <dbReference type="Google" id="ProtNLM"/>
    </source>
</evidence>
<evidence type="ECO:0000313" key="1">
    <source>
        <dbReference type="EMBL" id="VDN13889.1"/>
    </source>
</evidence>
<name>A0A3P7NZ72_DIBLA</name>
<gene>
    <name evidence="1" type="ORF">DILT_LOCUS9720</name>
</gene>
<protein>
    <recommendedName>
        <fullName evidence="3">Palmitoyltransferase</fullName>
    </recommendedName>
</protein>
<dbReference type="Proteomes" id="UP000281553">
    <property type="component" value="Unassembled WGS sequence"/>
</dbReference>
<keyword evidence="2" id="KW-1185">Reference proteome</keyword>
<reference evidence="1 2" key="1">
    <citation type="submission" date="2018-11" db="EMBL/GenBank/DDBJ databases">
        <authorList>
            <consortium name="Pathogen Informatics"/>
        </authorList>
    </citation>
    <scope>NUCLEOTIDE SEQUENCE [LARGE SCALE GENOMIC DNA]</scope>
</reference>
<sequence>MIVCCCSTLLVLNLLLLGYFLFHVFLIVTNQTTYERYCRGEYNAGEPSTRTFYNLGVRRNIEEFLSGCYLPPRGTSSQYKLSPRIFNEKHA</sequence>
<proteinExistence type="predicted"/>
<evidence type="ECO:0000313" key="2">
    <source>
        <dbReference type="Proteomes" id="UP000281553"/>
    </source>
</evidence>
<dbReference type="AlphaFoldDB" id="A0A3P7NZ72"/>
<accession>A0A3P7NZ72</accession>
<dbReference type="EMBL" id="UYRU01057684">
    <property type="protein sequence ID" value="VDN13889.1"/>
    <property type="molecule type" value="Genomic_DNA"/>
</dbReference>